<dbReference type="AlphaFoldDB" id="E1QWP7"/>
<dbReference type="GO" id="GO:0009977">
    <property type="term" value="F:proton motive force dependent protein transmembrane transporter activity"/>
    <property type="evidence" value="ECO:0007669"/>
    <property type="project" value="TreeGrafter"/>
</dbReference>
<feature type="transmembrane region" description="Helical" evidence="7">
    <location>
        <begin position="164"/>
        <end position="184"/>
    </location>
</feature>
<keyword evidence="4 7" id="KW-1133">Transmembrane helix</keyword>
<dbReference type="OrthoDB" id="9777044at2"/>
<dbReference type="EMBL" id="CP002106">
    <property type="protein sequence ID" value="ADK68550.1"/>
    <property type="molecule type" value="Genomic_DNA"/>
</dbReference>
<keyword evidence="9" id="KW-1185">Reference proteome</keyword>
<organism evidence="8 9">
    <name type="scientific">Olsenella uli (strain ATCC 49627 / DSM 7084 / CCUG 31166 / CIP 109912 / JCM 12494 / LMG 11480 / NCIMB 702895 / VPI D76D-27C)</name>
    <name type="common">Lactobacillus uli</name>
    <dbReference type="NCBI Taxonomy" id="633147"/>
    <lineage>
        <taxon>Bacteria</taxon>
        <taxon>Bacillati</taxon>
        <taxon>Actinomycetota</taxon>
        <taxon>Coriobacteriia</taxon>
        <taxon>Coriobacteriales</taxon>
        <taxon>Atopobiaceae</taxon>
        <taxon>Olsenella</taxon>
    </lineage>
</organism>
<feature type="transmembrane region" description="Helical" evidence="7">
    <location>
        <begin position="107"/>
        <end position="130"/>
    </location>
</feature>
<evidence type="ECO:0000256" key="3">
    <source>
        <dbReference type="ARBA" id="ARBA00022927"/>
    </source>
</evidence>
<keyword evidence="2 7" id="KW-0812">Transmembrane</keyword>
<keyword evidence="5 7" id="KW-0811">Translocation</keyword>
<dbReference type="Proteomes" id="UP000000333">
    <property type="component" value="Chromosome"/>
</dbReference>
<dbReference type="eggNOG" id="COG0805">
    <property type="taxonomic scope" value="Bacteria"/>
</dbReference>
<keyword evidence="7" id="KW-1003">Cell membrane</keyword>
<evidence type="ECO:0000256" key="2">
    <source>
        <dbReference type="ARBA" id="ARBA00022692"/>
    </source>
</evidence>
<proteinExistence type="inferred from homology"/>
<dbReference type="RefSeq" id="WP_013252302.1">
    <property type="nucleotide sequence ID" value="NC_014363.1"/>
</dbReference>
<evidence type="ECO:0000313" key="8">
    <source>
        <dbReference type="EMBL" id="ADK68550.1"/>
    </source>
</evidence>
<dbReference type="InterPro" id="IPR002033">
    <property type="entry name" value="TatC"/>
</dbReference>
<reference evidence="8 9" key="1">
    <citation type="journal article" date="2010" name="Stand. Genomic Sci.">
        <title>Complete genome sequence of Olsenella uli type strain (VPI D76D-27C).</title>
        <authorList>
            <person name="Goker M."/>
            <person name="Held B."/>
            <person name="Lucas S."/>
            <person name="Nolan M."/>
            <person name="Yasawong M."/>
            <person name="Glavina Del Rio T."/>
            <person name="Tice H."/>
            <person name="Cheng J.F."/>
            <person name="Bruce D."/>
            <person name="Detter J.C."/>
            <person name="Tapia R."/>
            <person name="Han C."/>
            <person name="Goodwin L."/>
            <person name="Pitluck S."/>
            <person name="Liolios K."/>
            <person name="Ivanova N."/>
            <person name="Mavromatis K."/>
            <person name="Mikhailova N."/>
            <person name="Pati A."/>
            <person name="Chen A."/>
            <person name="Palaniappan K."/>
            <person name="Land M."/>
            <person name="Hauser L."/>
            <person name="Chang Y.J."/>
            <person name="Jeffries C.D."/>
            <person name="Rohde M."/>
            <person name="Sikorski J."/>
            <person name="Pukall R."/>
            <person name="Woyke T."/>
            <person name="Bristow J."/>
            <person name="Eisen J.A."/>
            <person name="Markowitz V."/>
            <person name="Hugenholtz P."/>
            <person name="Kyrpides N.C."/>
            <person name="Klenk H.P."/>
            <person name="Lapidus A."/>
        </authorList>
    </citation>
    <scope>NUCLEOTIDE SEQUENCE [LARGE SCALE GENOMIC DNA]</scope>
    <source>
        <strain evidence="9">ATCC 49627 / DSM 7084 / CIP 109912 / JCM 12494 / NCIMB 702895 / VPI D76D-27C</strain>
    </source>
</reference>
<evidence type="ECO:0000256" key="5">
    <source>
        <dbReference type="ARBA" id="ARBA00023010"/>
    </source>
</evidence>
<dbReference type="GO" id="GO:0065002">
    <property type="term" value="P:intracellular protein transmembrane transport"/>
    <property type="evidence" value="ECO:0007669"/>
    <property type="project" value="TreeGrafter"/>
</dbReference>
<evidence type="ECO:0000256" key="7">
    <source>
        <dbReference type="HAMAP-Rule" id="MF_00902"/>
    </source>
</evidence>
<feature type="transmembrane region" description="Helical" evidence="7">
    <location>
        <begin position="75"/>
        <end position="100"/>
    </location>
</feature>
<dbReference type="NCBIfam" id="TIGR00945">
    <property type="entry name" value="tatC"/>
    <property type="match status" value="1"/>
</dbReference>
<accession>E1QWP7</accession>
<dbReference type="PRINTS" id="PR01840">
    <property type="entry name" value="TATCFAMILY"/>
</dbReference>
<dbReference type="STRING" id="633147.Olsu_1448"/>
<dbReference type="HOGENOM" id="CLU_031942_3_0_11"/>
<name>E1QWP7_OLSUV</name>
<dbReference type="PANTHER" id="PTHR30371">
    <property type="entry name" value="SEC-INDEPENDENT PROTEIN TRANSLOCASE PROTEIN TATC"/>
    <property type="match status" value="1"/>
</dbReference>
<dbReference type="Pfam" id="PF00902">
    <property type="entry name" value="TatC"/>
    <property type="match status" value="1"/>
</dbReference>
<gene>
    <name evidence="7" type="primary">tatC</name>
    <name evidence="8" type="ordered locus">Olsu_1448</name>
</gene>
<comment type="function">
    <text evidence="7">Part of the twin-arginine translocation (Tat) system that transports large folded proteins containing a characteristic twin-arginine motif in their signal peptide across membranes. Together with TatB, TatC is part of a receptor directly interacting with Tat signal peptides.</text>
</comment>
<keyword evidence="7" id="KW-0813">Transport</keyword>
<dbReference type="GeneID" id="78512841"/>
<dbReference type="PANTHER" id="PTHR30371:SF0">
    <property type="entry name" value="SEC-INDEPENDENT PROTEIN TRANSLOCASE PROTEIN TATC, CHLOROPLASTIC-RELATED"/>
    <property type="match status" value="1"/>
</dbReference>
<keyword evidence="3 7" id="KW-0653">Protein transport</keyword>
<evidence type="ECO:0000256" key="1">
    <source>
        <dbReference type="ARBA" id="ARBA00004141"/>
    </source>
</evidence>
<comment type="subunit">
    <text evidence="7">The Tat system comprises two distinct complexes: a TatABC complex, containing multiple copies of TatA, TatB and TatC subunits, and a separate TatA complex, containing only TatA subunits. Substrates initially bind to the TatABC complex, which probably triggers association of the separate TatA complex to form the active translocon.</text>
</comment>
<protein>
    <recommendedName>
        <fullName evidence="7">Sec-independent protein translocase protein TatC</fullName>
    </recommendedName>
</protein>
<dbReference type="GO" id="GO:0043953">
    <property type="term" value="P:protein transport by the Tat complex"/>
    <property type="evidence" value="ECO:0007669"/>
    <property type="project" value="UniProtKB-UniRule"/>
</dbReference>
<keyword evidence="6 7" id="KW-0472">Membrane</keyword>
<dbReference type="PATRIC" id="fig|633147.7.peg.73"/>
<evidence type="ECO:0000256" key="6">
    <source>
        <dbReference type="ARBA" id="ARBA00023136"/>
    </source>
</evidence>
<feature type="transmembrane region" description="Helical" evidence="7">
    <location>
        <begin position="218"/>
        <end position="239"/>
    </location>
</feature>
<dbReference type="GO" id="GO:0033281">
    <property type="term" value="C:TAT protein transport complex"/>
    <property type="evidence" value="ECO:0007669"/>
    <property type="project" value="UniProtKB-UniRule"/>
</dbReference>
<evidence type="ECO:0000256" key="4">
    <source>
        <dbReference type="ARBA" id="ARBA00022989"/>
    </source>
</evidence>
<comment type="similarity">
    <text evidence="7">Belongs to the TatC family.</text>
</comment>
<feature type="transmembrane region" description="Helical" evidence="7">
    <location>
        <begin position="21"/>
        <end position="39"/>
    </location>
</feature>
<sequence length="270" mass="30407">MPIGPARMPLMDHLGELRRRLTIVVVSVLVTAIVVYAATPTLIDIMIDPIRSALPEGSSLTVLTVLGGFTIRFKVALFFGLIIAAPIVIWEIMGFFLPALTERERRWVVPTVAAMVILFLLGMLFCYLVIQNAAVGWMIDQSTEFAAVIADAEDYLNIMMLLEIGFGVAFQLPLVIFYLSILHIVPYKVFREQWRYVYVGLMILSGVVTPDASPVTMILMFAALIALYEVALAVARYILIARDGKASLKWTREDYERHEEEKYEEDLSKQ</sequence>
<feature type="transmembrane region" description="Helical" evidence="7">
    <location>
        <begin position="196"/>
        <end position="212"/>
    </location>
</feature>
<comment type="subcellular location">
    <subcellularLocation>
        <location evidence="7">Cell membrane</location>
        <topology evidence="7">Multi-pass membrane protein</topology>
    </subcellularLocation>
    <subcellularLocation>
        <location evidence="1">Membrane</location>
        <topology evidence="1">Multi-pass membrane protein</topology>
    </subcellularLocation>
</comment>
<dbReference type="HAMAP" id="MF_00902">
    <property type="entry name" value="TatC"/>
    <property type="match status" value="1"/>
</dbReference>
<evidence type="ECO:0000313" key="9">
    <source>
        <dbReference type="Proteomes" id="UP000000333"/>
    </source>
</evidence>
<dbReference type="KEGG" id="ols:Olsu_1448"/>